<feature type="transmembrane region" description="Helical" evidence="1">
    <location>
        <begin position="34"/>
        <end position="53"/>
    </location>
</feature>
<dbReference type="AlphaFoldDB" id="A0A512II87"/>
<protein>
    <submittedName>
        <fullName evidence="2">Membrane protein</fullName>
    </submittedName>
</protein>
<keyword evidence="1" id="KW-0472">Membrane</keyword>
<reference evidence="2 3" key="1">
    <citation type="submission" date="2019-07" db="EMBL/GenBank/DDBJ databases">
        <title>Whole genome shotgun sequence of Kocuria turfanensis NBRC 107627.</title>
        <authorList>
            <person name="Hosoyama A."/>
            <person name="Uohara A."/>
            <person name="Ohji S."/>
            <person name="Ichikawa N."/>
        </authorList>
    </citation>
    <scope>NUCLEOTIDE SEQUENCE [LARGE SCALE GENOMIC DNA]</scope>
    <source>
        <strain evidence="2 3">NBRC 107627</strain>
    </source>
</reference>
<dbReference type="PANTHER" id="PTHR40078">
    <property type="entry name" value="INTEGRAL MEMBRANE PROTEIN-RELATED"/>
    <property type="match status" value="1"/>
</dbReference>
<dbReference type="RefSeq" id="WP_232319490.1">
    <property type="nucleotide sequence ID" value="NZ_BJZS01000126.1"/>
</dbReference>
<keyword evidence="1" id="KW-1133">Transmembrane helix</keyword>
<dbReference type="InterPro" id="IPR038750">
    <property type="entry name" value="YczE/YyaS-like"/>
</dbReference>
<sequence length="231" mass="23677">MPASSSPPLTDQPLVARRMSAGEQLRAEHKPRRLLQLLAGLIGYGTALALLVGSGLGASSWNVLAEGLAHRTGLSFGMATNLIALAVLVFWIPLRELPGLGTVLNVLLVGAAADVAAHLLPAPGTLAEQLAHYSLGLLLFAFCDALYLGARFGAGPRDGLMTGAVRVTGRPLWTVRTGIEVLVVAVGWALGGTVGAGTVVLAVAAGPLVQTFLRHTTVPLRADGSAGSTAR</sequence>
<comment type="caution">
    <text evidence="2">The sequence shown here is derived from an EMBL/GenBank/DDBJ whole genome shotgun (WGS) entry which is preliminary data.</text>
</comment>
<dbReference type="STRING" id="388357.GCA_001580365_03785"/>
<feature type="transmembrane region" description="Helical" evidence="1">
    <location>
        <begin position="99"/>
        <end position="119"/>
    </location>
</feature>
<dbReference type="PANTHER" id="PTHR40078:SF1">
    <property type="entry name" value="INTEGRAL MEMBRANE PROTEIN"/>
    <property type="match status" value="1"/>
</dbReference>
<evidence type="ECO:0000313" key="3">
    <source>
        <dbReference type="Proteomes" id="UP000321103"/>
    </source>
</evidence>
<accession>A0A512II87</accession>
<feature type="transmembrane region" description="Helical" evidence="1">
    <location>
        <begin position="131"/>
        <end position="150"/>
    </location>
</feature>
<organism evidence="2 3">
    <name type="scientific">Kocuria turfanensis</name>
    <dbReference type="NCBI Taxonomy" id="388357"/>
    <lineage>
        <taxon>Bacteria</taxon>
        <taxon>Bacillati</taxon>
        <taxon>Actinomycetota</taxon>
        <taxon>Actinomycetes</taxon>
        <taxon>Micrococcales</taxon>
        <taxon>Micrococcaceae</taxon>
        <taxon>Kocuria</taxon>
    </lineage>
</organism>
<keyword evidence="3" id="KW-1185">Reference proteome</keyword>
<feature type="transmembrane region" description="Helical" evidence="1">
    <location>
        <begin position="73"/>
        <end position="92"/>
    </location>
</feature>
<proteinExistence type="predicted"/>
<keyword evidence="1" id="KW-0812">Transmembrane</keyword>
<gene>
    <name evidence="2" type="ORF">KTU01_35360</name>
</gene>
<evidence type="ECO:0000313" key="2">
    <source>
        <dbReference type="EMBL" id="GEO97413.1"/>
    </source>
</evidence>
<name>A0A512II87_9MICC</name>
<dbReference type="EMBL" id="BJZS01000126">
    <property type="protein sequence ID" value="GEO97413.1"/>
    <property type="molecule type" value="Genomic_DNA"/>
</dbReference>
<evidence type="ECO:0000256" key="1">
    <source>
        <dbReference type="SAM" id="Phobius"/>
    </source>
</evidence>
<dbReference type="Pfam" id="PF19700">
    <property type="entry name" value="DUF6198"/>
    <property type="match status" value="1"/>
</dbReference>
<dbReference type="Proteomes" id="UP000321103">
    <property type="component" value="Unassembled WGS sequence"/>
</dbReference>